<dbReference type="Pfam" id="PF13578">
    <property type="entry name" value="Methyltransf_24"/>
    <property type="match status" value="1"/>
</dbReference>
<protein>
    <submittedName>
        <fullName evidence="1">Uncharacterized protein</fullName>
    </submittedName>
</protein>
<evidence type="ECO:0000313" key="2">
    <source>
        <dbReference type="Proteomes" id="UP001209878"/>
    </source>
</evidence>
<dbReference type="SUPFAM" id="SSF53335">
    <property type="entry name" value="S-adenosyl-L-methionine-dependent methyltransferases"/>
    <property type="match status" value="1"/>
</dbReference>
<dbReference type="InterPro" id="IPR029063">
    <property type="entry name" value="SAM-dependent_MTases_sf"/>
</dbReference>
<dbReference type="EMBL" id="JAODUO010000317">
    <property type="protein sequence ID" value="KAK2183277.1"/>
    <property type="molecule type" value="Genomic_DNA"/>
</dbReference>
<proteinExistence type="predicted"/>
<name>A0AAD9NUH2_RIDPI</name>
<keyword evidence="2" id="KW-1185">Reference proteome</keyword>
<accession>A0AAD9NUH2</accession>
<organism evidence="1 2">
    <name type="scientific">Ridgeia piscesae</name>
    <name type="common">Tubeworm</name>
    <dbReference type="NCBI Taxonomy" id="27915"/>
    <lineage>
        <taxon>Eukaryota</taxon>
        <taxon>Metazoa</taxon>
        <taxon>Spiralia</taxon>
        <taxon>Lophotrochozoa</taxon>
        <taxon>Annelida</taxon>
        <taxon>Polychaeta</taxon>
        <taxon>Sedentaria</taxon>
        <taxon>Canalipalpata</taxon>
        <taxon>Sabellida</taxon>
        <taxon>Siboglinidae</taxon>
        <taxon>Ridgeia</taxon>
    </lineage>
</organism>
<comment type="caution">
    <text evidence="1">The sequence shown here is derived from an EMBL/GenBank/DDBJ whole genome shotgun (WGS) entry which is preliminary data.</text>
</comment>
<gene>
    <name evidence="1" type="ORF">NP493_316g02030</name>
</gene>
<dbReference type="Gene3D" id="3.40.50.150">
    <property type="entry name" value="Vaccinia Virus protein VP39"/>
    <property type="match status" value="1"/>
</dbReference>
<reference evidence="1" key="1">
    <citation type="journal article" date="2023" name="Mol. Biol. Evol.">
        <title>Third-Generation Sequencing Reveals the Adaptive Role of the Epigenome in Three Deep-Sea Polychaetes.</title>
        <authorList>
            <person name="Perez M."/>
            <person name="Aroh O."/>
            <person name="Sun Y."/>
            <person name="Lan Y."/>
            <person name="Juniper S.K."/>
            <person name="Young C.R."/>
            <person name="Angers B."/>
            <person name="Qian P.Y."/>
        </authorList>
    </citation>
    <scope>NUCLEOTIDE SEQUENCE</scope>
    <source>
        <strain evidence="1">R07B-5</strain>
    </source>
</reference>
<dbReference type="AlphaFoldDB" id="A0AAD9NUH2"/>
<evidence type="ECO:0000313" key="1">
    <source>
        <dbReference type="EMBL" id="KAK2183277.1"/>
    </source>
</evidence>
<sequence>MVIFVCALYIRHHCLNETREETRIETWKDIFDDPLRAERVDCRHLFSKPTTDEEFYTSSFLEHRRRFNATLNTAKKRQRYMEGHSSEVSSQTRLYYWLSRRPWVKTICEIGFNAGHSTLQWLAASDDVIVYSFDLGEHAYTRPMAAYFSQTFPDRFHFNIGDSLQTVPLFTRYHSDVKCDVLVVDGGHSYEIALGDLINMRALANRNHHVLIFDDYPGRSNYLPGLGHAWNQLRAEGHVVDKYACAEGPIRKRGFVVGYYIINLTLT</sequence>
<dbReference type="Proteomes" id="UP001209878">
    <property type="component" value="Unassembled WGS sequence"/>
</dbReference>